<dbReference type="Gene3D" id="3.40.50.720">
    <property type="entry name" value="NAD(P)-binding Rossmann-like Domain"/>
    <property type="match status" value="1"/>
</dbReference>
<dbReference type="HOGENOM" id="CLU_007383_1_7_0"/>
<evidence type="ECO:0000313" key="2">
    <source>
        <dbReference type="EMBL" id="GAK49556.1"/>
    </source>
</evidence>
<keyword evidence="3" id="KW-1185">Reference proteome</keyword>
<evidence type="ECO:0000313" key="3">
    <source>
        <dbReference type="Proteomes" id="UP000030700"/>
    </source>
</evidence>
<accession>A0A0S6VU83</accession>
<dbReference type="Proteomes" id="UP000030700">
    <property type="component" value="Unassembled WGS sequence"/>
</dbReference>
<dbReference type="EMBL" id="DF820455">
    <property type="protein sequence ID" value="GAK49556.1"/>
    <property type="molecule type" value="Genomic_DNA"/>
</dbReference>
<dbReference type="InterPro" id="IPR016040">
    <property type="entry name" value="NAD(P)-bd_dom"/>
</dbReference>
<gene>
    <name evidence="2" type="ORF">U14_00779</name>
</gene>
<dbReference type="CDD" id="cd05260">
    <property type="entry name" value="GDP_MD_SDR_e"/>
    <property type="match status" value="1"/>
</dbReference>
<proteinExistence type="predicted"/>
<sequence>MRVLITGITGFAGSHLVDFLMKEHPEVEIFGIRRWRSRTDTISHFQYDDRVKIVECEMRDLTSVFSVIQQVRPDRIFHLAAQSFVPTSWTSPADSLNTNIISQLNLFEAVRSVGIDPWIQIACSSEEYGMVYENEVPIKETNPLRPLSPYAVSKVAQDYMGYQYNMSYGMKIIRTRGFNHTGPRRGDVFVCSNFAKQIVEIEKKKRPPVVKVGNLQAKRDFTDVRDMVRGYWMALDGNCTPGDVYNLASGTTITIQSLLDRYLSMSDAKITVEVDPTRLRPSDVEILWGDYSKFHAATGWKPEIPLEKTMHDILEYWRERI</sequence>
<evidence type="ECO:0000259" key="1">
    <source>
        <dbReference type="Pfam" id="PF16363"/>
    </source>
</evidence>
<name>A0A0S6VU83_9BACT</name>
<dbReference type="SUPFAM" id="SSF51735">
    <property type="entry name" value="NAD(P)-binding Rossmann-fold domains"/>
    <property type="match status" value="1"/>
</dbReference>
<dbReference type="AlphaFoldDB" id="A0A0S6VU83"/>
<reference evidence="2" key="1">
    <citation type="journal article" date="2015" name="PeerJ">
        <title>First genomic representation of candidate bacterial phylum KSB3 points to enhanced environmental sensing as a trigger of wastewater bulking.</title>
        <authorList>
            <person name="Sekiguchi Y."/>
            <person name="Ohashi A."/>
            <person name="Parks D.H."/>
            <person name="Yamauchi T."/>
            <person name="Tyson G.W."/>
            <person name="Hugenholtz P."/>
        </authorList>
    </citation>
    <scope>NUCLEOTIDE SEQUENCE [LARGE SCALE GENOMIC DNA]</scope>
</reference>
<organism evidence="2">
    <name type="scientific">Candidatus Moduliflexus flocculans</name>
    <dbReference type="NCBI Taxonomy" id="1499966"/>
    <lineage>
        <taxon>Bacteria</taxon>
        <taxon>Candidatus Moduliflexota</taxon>
        <taxon>Candidatus Moduliflexia</taxon>
        <taxon>Candidatus Moduliflexales</taxon>
        <taxon>Candidatus Moduliflexaceae</taxon>
    </lineage>
</organism>
<protein>
    <submittedName>
        <fullName evidence="2">NAD-dependent epimerase/dehydratase</fullName>
    </submittedName>
</protein>
<dbReference type="Gene3D" id="3.90.25.10">
    <property type="entry name" value="UDP-galactose 4-epimerase, domain 1"/>
    <property type="match status" value="1"/>
</dbReference>
<dbReference type="InterPro" id="IPR036291">
    <property type="entry name" value="NAD(P)-bd_dom_sf"/>
</dbReference>
<feature type="domain" description="NAD(P)-binding" evidence="1">
    <location>
        <begin position="4"/>
        <end position="312"/>
    </location>
</feature>
<dbReference type="PANTHER" id="PTHR43000">
    <property type="entry name" value="DTDP-D-GLUCOSE 4,6-DEHYDRATASE-RELATED"/>
    <property type="match status" value="1"/>
</dbReference>
<dbReference type="Pfam" id="PF16363">
    <property type="entry name" value="GDP_Man_Dehyd"/>
    <property type="match status" value="1"/>
</dbReference>
<dbReference type="STRING" id="1499966.U14_00779"/>